<dbReference type="EMBL" id="JAZDQJ010000026">
    <property type="protein sequence ID" value="MEE1935559.1"/>
    <property type="molecule type" value="Genomic_DNA"/>
</dbReference>
<keyword evidence="2" id="KW-1185">Reference proteome</keyword>
<comment type="caution">
    <text evidence="1">The sequence shown here is derived from an EMBL/GenBank/DDBJ whole genome shotgun (WGS) entry which is preliminary data.</text>
</comment>
<dbReference type="Proteomes" id="UP001335100">
    <property type="component" value="Unassembled WGS sequence"/>
</dbReference>
<reference evidence="1 2" key="1">
    <citation type="submission" date="2024-01" db="EMBL/GenBank/DDBJ databases">
        <title>Unpublished Manusciprt.</title>
        <authorList>
            <person name="Duman M."/>
            <person name="Valdes E.G."/>
            <person name="Ajmi N."/>
            <person name="Altun S."/>
            <person name="Saticioglu I.B."/>
        </authorList>
    </citation>
    <scope>NUCLEOTIDE SEQUENCE [LARGE SCALE GENOMIC DNA]</scope>
    <source>
        <strain evidence="1 2">148P</strain>
    </source>
</reference>
<sequence length="190" mass="21201">MQGSPRQPMTAKRKIGLALLGCLVMPAAALLAAVAVYDIRVFLPHRQQFNEILASASAGDLAPNPAFIRTTQSVDGNDAITLMVTRRLLTNAYPDRPPVSWYLDLALWRLLVDLHLASGEIEVLYRVLAVPGGCNGLSMQMFGSPLSQLDDEQLMRVAVVIRSPNRYLHRPELVDEHLRRLRDNAGFRRF</sequence>
<evidence type="ECO:0000313" key="2">
    <source>
        <dbReference type="Proteomes" id="UP001335100"/>
    </source>
</evidence>
<evidence type="ECO:0000313" key="1">
    <source>
        <dbReference type="EMBL" id="MEE1935559.1"/>
    </source>
</evidence>
<gene>
    <name evidence="1" type="ORF">V0R50_20190</name>
</gene>
<proteinExistence type="predicted"/>
<accession>A0ABU7HVI3</accession>
<dbReference type="RefSeq" id="WP_330076302.1">
    <property type="nucleotide sequence ID" value="NZ_JAZDQJ010000026.1"/>
</dbReference>
<protein>
    <recommendedName>
        <fullName evidence="3">Glycosyl transferase family 51 domain-containing protein</fullName>
    </recommendedName>
</protein>
<organism evidence="1 2">
    <name type="scientific">Pseudomonas ulcerans</name>
    <dbReference type="NCBI Taxonomy" id="3115852"/>
    <lineage>
        <taxon>Bacteria</taxon>
        <taxon>Pseudomonadati</taxon>
        <taxon>Pseudomonadota</taxon>
        <taxon>Gammaproteobacteria</taxon>
        <taxon>Pseudomonadales</taxon>
        <taxon>Pseudomonadaceae</taxon>
        <taxon>Pseudomonas</taxon>
    </lineage>
</organism>
<evidence type="ECO:0008006" key="3">
    <source>
        <dbReference type="Google" id="ProtNLM"/>
    </source>
</evidence>
<name>A0ABU7HVI3_9PSED</name>